<dbReference type="Proteomes" id="UP000515917">
    <property type="component" value="Chromosome"/>
</dbReference>
<accession>A0A7G3G5L4</accession>
<dbReference type="Gene3D" id="1.10.10.1130">
    <property type="entry name" value="Uncharacterised protein PF10982, DUF2789"/>
    <property type="match status" value="1"/>
</dbReference>
<dbReference type="InterPro" id="IPR021250">
    <property type="entry name" value="DUF2789"/>
</dbReference>
<dbReference type="Pfam" id="PF10982">
    <property type="entry name" value="DUF2789"/>
    <property type="match status" value="1"/>
</dbReference>
<reference evidence="1 2" key="1">
    <citation type="submission" date="2018-01" db="EMBL/GenBank/DDBJ databases">
        <title>Genome sequence of Iodobacter sp. strain PCH194 isolated from Indian Trans-Himalaya.</title>
        <authorList>
            <person name="Kumar V."/>
            <person name="Thakur V."/>
            <person name="Kumar S."/>
            <person name="Singh D."/>
        </authorList>
    </citation>
    <scope>NUCLEOTIDE SEQUENCE [LARGE SCALE GENOMIC DNA]</scope>
    <source>
        <strain evidence="1 2">PCH194</strain>
    </source>
</reference>
<dbReference type="RefSeq" id="WP_130105188.1">
    <property type="nucleotide sequence ID" value="NZ_CP025781.1"/>
</dbReference>
<dbReference type="AlphaFoldDB" id="A0A7G3G5L4"/>
<gene>
    <name evidence="1" type="ORF">C1H71_02685</name>
</gene>
<name>A0A7G3G5L4_9NEIS</name>
<sequence length="76" mass="8720">MEKFNHHFRALFQQLGLPAGDEEIAAFILQYSPIEKSIRLPDADFWSASQAQFLREQLSVDADWAEAIDQLDVALR</sequence>
<dbReference type="KEGG" id="ifl:C1H71_02685"/>
<protein>
    <submittedName>
        <fullName evidence="1">DUF2789 domain-containing protein</fullName>
    </submittedName>
</protein>
<evidence type="ECO:0000313" key="1">
    <source>
        <dbReference type="EMBL" id="QBC42567.1"/>
    </source>
</evidence>
<evidence type="ECO:0000313" key="2">
    <source>
        <dbReference type="Proteomes" id="UP000515917"/>
    </source>
</evidence>
<dbReference type="InterPro" id="IPR038086">
    <property type="entry name" value="DUF2789_sf"/>
</dbReference>
<proteinExistence type="predicted"/>
<organism evidence="1 2">
    <name type="scientific">Iodobacter fluviatilis</name>
    <dbReference type="NCBI Taxonomy" id="537"/>
    <lineage>
        <taxon>Bacteria</taxon>
        <taxon>Pseudomonadati</taxon>
        <taxon>Pseudomonadota</taxon>
        <taxon>Betaproteobacteria</taxon>
        <taxon>Neisseriales</taxon>
        <taxon>Chitinibacteraceae</taxon>
        <taxon>Iodobacter</taxon>
    </lineage>
</organism>
<dbReference type="EMBL" id="CP025781">
    <property type="protein sequence ID" value="QBC42567.1"/>
    <property type="molecule type" value="Genomic_DNA"/>
</dbReference>
<keyword evidence="2" id="KW-1185">Reference proteome</keyword>